<reference evidence="4 5" key="1">
    <citation type="submission" date="2018-05" db="EMBL/GenBank/DDBJ databases">
        <title>Genome Sequence of an Efficient Indole-Degrading Bacterium, Alcaligenes sp.YBY.</title>
        <authorList>
            <person name="Yang B."/>
        </authorList>
    </citation>
    <scope>NUCLEOTIDE SEQUENCE [LARGE SCALE GENOMIC DNA]</scope>
    <source>
        <strain evidence="4 5">YBY</strain>
    </source>
</reference>
<dbReference type="PANTHER" id="PTHR46044">
    <property type="entry name" value="NITRILASE"/>
    <property type="match status" value="1"/>
</dbReference>
<name>A0A2U2BIU1_ALCFA</name>
<evidence type="ECO:0000256" key="1">
    <source>
        <dbReference type="ARBA" id="ARBA00008129"/>
    </source>
</evidence>
<protein>
    <submittedName>
        <fullName evidence="4">Aliphatic nitrilase</fullName>
    </submittedName>
</protein>
<dbReference type="InterPro" id="IPR003010">
    <property type="entry name" value="C-N_Hydrolase"/>
</dbReference>
<dbReference type="Gene3D" id="3.60.110.10">
    <property type="entry name" value="Carbon-nitrogen hydrolase"/>
    <property type="match status" value="1"/>
</dbReference>
<organism evidence="4 5">
    <name type="scientific">Alcaligenes faecalis</name>
    <dbReference type="NCBI Taxonomy" id="511"/>
    <lineage>
        <taxon>Bacteria</taxon>
        <taxon>Pseudomonadati</taxon>
        <taxon>Pseudomonadota</taxon>
        <taxon>Betaproteobacteria</taxon>
        <taxon>Burkholderiales</taxon>
        <taxon>Alcaligenaceae</taxon>
        <taxon>Alcaligenes</taxon>
    </lineage>
</organism>
<dbReference type="Pfam" id="PF00795">
    <property type="entry name" value="CN_hydrolase"/>
    <property type="match status" value="1"/>
</dbReference>
<dbReference type="Proteomes" id="UP000245216">
    <property type="component" value="Unassembled WGS sequence"/>
</dbReference>
<feature type="region of interest" description="Disordered" evidence="2">
    <location>
        <begin position="320"/>
        <end position="353"/>
    </location>
</feature>
<comment type="similarity">
    <text evidence="1">Belongs to the carbon-nitrogen hydrolase superfamily. Nitrilase family.</text>
</comment>
<sequence length="353" mass="38483">MSLPITQVAAAHIASVYMDAAASVRKAIAIIDEAARHGAELITFPEAFIPGFPVWAALWAPIYNHDWFKKMAANSIHIDGPEIAQIRAAAKRNGIFVSLGFSESTEASVGCIWNSNVIIGDDGSILNHHRKLVPTFYEKMVWAPGDGHGLRVCQTRIGRIGALICGENTNPLARYSLAAQGEQIHISAWPAIWPTRMPKSGQNFDNVAANKIRAGGHSFESKVFGILNAGFMDQAMLDALTEGGDAQAREVLENTPRAATQFLDPTGASVGDFLQNEEGIAYATFDLNACVEPKQFHDIVGYYNRFDVFDLSIDRRRMTPATFRGPNNASSKQSRSSEPVQDSQVASSETMEE</sequence>
<dbReference type="CDD" id="cd07564">
    <property type="entry name" value="nitrilases_CHs"/>
    <property type="match status" value="1"/>
</dbReference>
<reference evidence="4 5" key="2">
    <citation type="submission" date="2018-05" db="EMBL/GenBank/DDBJ databases">
        <authorList>
            <person name="Lanie J.A."/>
            <person name="Ng W.-L."/>
            <person name="Kazmierczak K.M."/>
            <person name="Andrzejewski T.M."/>
            <person name="Davidsen T.M."/>
            <person name="Wayne K.J."/>
            <person name="Tettelin H."/>
            <person name="Glass J.I."/>
            <person name="Rusch D."/>
            <person name="Podicherti R."/>
            <person name="Tsui H.-C.T."/>
            <person name="Winkler M.E."/>
        </authorList>
    </citation>
    <scope>NUCLEOTIDE SEQUENCE [LARGE SCALE GENOMIC DNA]</scope>
    <source>
        <strain evidence="4 5">YBY</strain>
    </source>
</reference>
<dbReference type="RefSeq" id="WP_086069045.1">
    <property type="nucleotide sequence ID" value="NZ_CP048039.1"/>
</dbReference>
<evidence type="ECO:0000313" key="5">
    <source>
        <dbReference type="Proteomes" id="UP000245216"/>
    </source>
</evidence>
<dbReference type="GO" id="GO:0003824">
    <property type="term" value="F:catalytic activity"/>
    <property type="evidence" value="ECO:0007669"/>
    <property type="project" value="InterPro"/>
</dbReference>
<evidence type="ECO:0000256" key="2">
    <source>
        <dbReference type="SAM" id="MobiDB-lite"/>
    </source>
</evidence>
<accession>A0A2U2BIU1</accession>
<dbReference type="PANTHER" id="PTHR46044:SF2">
    <property type="entry name" value="CN HYDROLASE DOMAIN-CONTAINING PROTEIN"/>
    <property type="match status" value="1"/>
</dbReference>
<dbReference type="AlphaFoldDB" id="A0A2U2BIU1"/>
<proteinExistence type="inferred from homology"/>
<evidence type="ECO:0000313" key="4">
    <source>
        <dbReference type="EMBL" id="PWE13930.1"/>
    </source>
</evidence>
<dbReference type="EMBL" id="QEXO01000003">
    <property type="protein sequence ID" value="PWE13930.1"/>
    <property type="molecule type" value="Genomic_DNA"/>
</dbReference>
<feature type="domain" description="CN hydrolase" evidence="3">
    <location>
        <begin position="6"/>
        <end position="287"/>
    </location>
</feature>
<evidence type="ECO:0000259" key="3">
    <source>
        <dbReference type="PROSITE" id="PS50263"/>
    </source>
</evidence>
<feature type="compositionally biased region" description="Polar residues" evidence="2">
    <location>
        <begin position="325"/>
        <end position="353"/>
    </location>
</feature>
<gene>
    <name evidence="4" type="ORF">DF183_12270</name>
</gene>
<dbReference type="InterPro" id="IPR036526">
    <property type="entry name" value="C-N_Hydrolase_sf"/>
</dbReference>
<dbReference type="InterPro" id="IPR044149">
    <property type="entry name" value="Nitrilases_CHs"/>
</dbReference>
<dbReference type="SUPFAM" id="SSF56317">
    <property type="entry name" value="Carbon-nitrogen hydrolase"/>
    <property type="match status" value="1"/>
</dbReference>
<comment type="caution">
    <text evidence="4">The sequence shown here is derived from an EMBL/GenBank/DDBJ whole genome shotgun (WGS) entry which is preliminary data.</text>
</comment>
<dbReference type="PROSITE" id="PS50263">
    <property type="entry name" value="CN_HYDROLASE"/>
    <property type="match status" value="1"/>
</dbReference>